<evidence type="ECO:0000256" key="1">
    <source>
        <dbReference type="ARBA" id="ARBA00005417"/>
    </source>
</evidence>
<protein>
    <submittedName>
        <fullName evidence="6">ABC transporter ATP-binding protein</fullName>
    </submittedName>
</protein>
<keyword evidence="2" id="KW-0813">Transport</keyword>
<keyword evidence="7" id="KW-1185">Reference proteome</keyword>
<dbReference type="SMART" id="SM00382">
    <property type="entry name" value="AAA"/>
    <property type="match status" value="1"/>
</dbReference>
<dbReference type="Pfam" id="PF00005">
    <property type="entry name" value="ABC_tran"/>
    <property type="match status" value="1"/>
</dbReference>
<keyword evidence="3" id="KW-0547">Nucleotide-binding</keyword>
<evidence type="ECO:0000313" key="7">
    <source>
        <dbReference type="Proteomes" id="UP001210678"/>
    </source>
</evidence>
<gene>
    <name evidence="6" type="ORF">PGX00_01205</name>
</gene>
<name>A0ABT4YLM7_9VIBR</name>
<evidence type="ECO:0000256" key="3">
    <source>
        <dbReference type="ARBA" id="ARBA00022741"/>
    </source>
</evidence>
<dbReference type="InterPro" id="IPR050683">
    <property type="entry name" value="Bact_Polysacc_Export_ATP-bd"/>
</dbReference>
<comment type="similarity">
    <text evidence="1">Belongs to the ABC transporter superfamily.</text>
</comment>
<dbReference type="GO" id="GO:0005524">
    <property type="term" value="F:ATP binding"/>
    <property type="evidence" value="ECO:0007669"/>
    <property type="project" value="UniProtKB-KW"/>
</dbReference>
<dbReference type="InterPro" id="IPR003593">
    <property type="entry name" value="AAA+_ATPase"/>
</dbReference>
<dbReference type="SUPFAM" id="SSF52540">
    <property type="entry name" value="P-loop containing nucleoside triphosphate hydrolases"/>
    <property type="match status" value="1"/>
</dbReference>
<reference evidence="6 7" key="1">
    <citation type="submission" date="2023-01" db="EMBL/GenBank/DDBJ databases">
        <title>Vibrio sp. KJ40-1 sp.nov, isolated from marine algae.</title>
        <authorList>
            <person name="Butt M."/>
            <person name="Kim J.M.J."/>
            <person name="Jeon C.O.C."/>
        </authorList>
    </citation>
    <scope>NUCLEOTIDE SEQUENCE [LARGE SCALE GENOMIC DNA]</scope>
    <source>
        <strain evidence="6 7">KJ40-1</strain>
    </source>
</reference>
<dbReference type="InterPro" id="IPR003439">
    <property type="entry name" value="ABC_transporter-like_ATP-bd"/>
</dbReference>
<evidence type="ECO:0000256" key="4">
    <source>
        <dbReference type="ARBA" id="ARBA00022840"/>
    </source>
</evidence>
<dbReference type="PANTHER" id="PTHR46743:SF2">
    <property type="entry name" value="TEICHOIC ACIDS EXPORT ATP-BINDING PROTEIN TAGH"/>
    <property type="match status" value="1"/>
</dbReference>
<organism evidence="6 7">
    <name type="scientific">Vibrio algarum</name>
    <dbReference type="NCBI Taxonomy" id="3020714"/>
    <lineage>
        <taxon>Bacteria</taxon>
        <taxon>Pseudomonadati</taxon>
        <taxon>Pseudomonadota</taxon>
        <taxon>Gammaproteobacteria</taxon>
        <taxon>Vibrionales</taxon>
        <taxon>Vibrionaceae</taxon>
        <taxon>Vibrio</taxon>
    </lineage>
</organism>
<sequence>MKKVTKVYKLYDKPIDRLIESLNPFNKDYHKKFIALDNVSLDIKKGEALGIIGRNGNGKSTLLKIISGVLTPTQGHVVTSGKISAILELTSNLKSELTGLENIELNLKISGFTKKELQEKIKEIEEFSEIGDFINQPVKNYSSGMKSRLGFGIATASEPDILILDEVLAVGDFNFRQKCLAKINSMRDDMSIVFVSHSMNDIRMFCDNVLVLEKGEKNFWEQLNKALSIIYQKKIS</sequence>
<accession>A0ABT4YLM7</accession>
<dbReference type="Proteomes" id="UP001210678">
    <property type="component" value="Unassembled WGS sequence"/>
</dbReference>
<comment type="caution">
    <text evidence="6">The sequence shown here is derived from an EMBL/GenBank/DDBJ whole genome shotgun (WGS) entry which is preliminary data.</text>
</comment>
<dbReference type="RefSeq" id="WP_272132173.1">
    <property type="nucleotide sequence ID" value="NZ_JAQLOI010000001.1"/>
</dbReference>
<dbReference type="InterPro" id="IPR017871">
    <property type="entry name" value="ABC_transporter-like_CS"/>
</dbReference>
<dbReference type="InterPro" id="IPR027417">
    <property type="entry name" value="P-loop_NTPase"/>
</dbReference>
<dbReference type="Gene3D" id="3.40.50.300">
    <property type="entry name" value="P-loop containing nucleotide triphosphate hydrolases"/>
    <property type="match status" value="1"/>
</dbReference>
<dbReference type="EMBL" id="JAQLOI010000001">
    <property type="protein sequence ID" value="MDB1122434.1"/>
    <property type="molecule type" value="Genomic_DNA"/>
</dbReference>
<proteinExistence type="inferred from homology"/>
<dbReference type="InterPro" id="IPR015860">
    <property type="entry name" value="ABC_transpr_TagH-like"/>
</dbReference>
<dbReference type="PROSITE" id="PS00211">
    <property type="entry name" value="ABC_TRANSPORTER_1"/>
    <property type="match status" value="1"/>
</dbReference>
<evidence type="ECO:0000256" key="2">
    <source>
        <dbReference type="ARBA" id="ARBA00022448"/>
    </source>
</evidence>
<dbReference type="PROSITE" id="PS50893">
    <property type="entry name" value="ABC_TRANSPORTER_2"/>
    <property type="match status" value="1"/>
</dbReference>
<evidence type="ECO:0000259" key="5">
    <source>
        <dbReference type="PROSITE" id="PS50893"/>
    </source>
</evidence>
<evidence type="ECO:0000313" key="6">
    <source>
        <dbReference type="EMBL" id="MDB1122434.1"/>
    </source>
</evidence>
<dbReference type="CDD" id="cd03220">
    <property type="entry name" value="ABC_KpsT_Wzt"/>
    <property type="match status" value="1"/>
</dbReference>
<keyword evidence="4 6" id="KW-0067">ATP-binding</keyword>
<feature type="domain" description="ABC transporter" evidence="5">
    <location>
        <begin position="19"/>
        <end position="235"/>
    </location>
</feature>
<dbReference type="PANTHER" id="PTHR46743">
    <property type="entry name" value="TEICHOIC ACIDS EXPORT ATP-BINDING PROTEIN TAGH"/>
    <property type="match status" value="1"/>
</dbReference>